<protein>
    <recommendedName>
        <fullName evidence="2">HTH cro/C1-type domain-containing protein</fullName>
    </recommendedName>
</protein>
<evidence type="ECO:0000313" key="4">
    <source>
        <dbReference type="Proteomes" id="UP000243739"/>
    </source>
</evidence>
<dbReference type="SMART" id="SM00028">
    <property type="entry name" value="TPR"/>
    <property type="match status" value="4"/>
</dbReference>
<name>A0A1D2YU74_9BACI</name>
<reference evidence="3 4" key="1">
    <citation type="submission" date="2016-09" db="EMBL/GenBank/DDBJ databases">
        <title>Draft genome sequence for the type strain of Vulcanibacillus modesticaldus BR, a strictly anaerobic, moderately thermophilic, and nitrate-reducing bacterium from deep sea-hydrothermal vents of the Mid-Atlantic Ridge.</title>
        <authorList>
            <person name="Abin C.A."/>
            <person name="Hollibaugh J.T."/>
        </authorList>
    </citation>
    <scope>NUCLEOTIDE SEQUENCE [LARGE SCALE GENOMIC DNA]</scope>
    <source>
        <strain evidence="3 4">BR</strain>
    </source>
</reference>
<sequence length="431" mass="51421">MVLANRIKKLRETLNMSKEEIAKGVVSYSHYCNIEAGRFVPSQDILFALEKKLKVPKYYLVHYYKKDNELEQQLLTLKVKLDNLLLEDAKGVLNNINQTYFLIQSIYQETFYYLLESYYYYRTGEIDKAFTIFEREVVPLLNNVDEDNLYTDLKEVYYYMLAVINFHQEDYYRSYKYFLKQEFLVKSNIQRAILNYNLALIHSKLNDAKTGINFAKTALNLHLQERKWDKVAETDNLLGVLYWESNNYVKAKEHFQKAFEIIEQNQIESLKPRVLHNLGLVTKSNNEYEQSITYLTESLLLKKKMNNQDLVVTYILILESYIDLYMFDKANSLLEEAKRFSKSKIEEYLLQIIEAKLHLQQKSNDEYEKSIKKALTYFEENKLWKLLSFYAEEFAEYYFKKRRYKQASLLYKTVALANKNLMGGMNYQKGK</sequence>
<feature type="domain" description="HTH cro/C1-type" evidence="2">
    <location>
        <begin position="7"/>
        <end position="60"/>
    </location>
</feature>
<dbReference type="Pfam" id="PF13424">
    <property type="entry name" value="TPR_12"/>
    <property type="match status" value="1"/>
</dbReference>
<dbReference type="InterPro" id="IPR010982">
    <property type="entry name" value="Lambda_DNA-bd_dom_sf"/>
</dbReference>
<dbReference type="Proteomes" id="UP000243739">
    <property type="component" value="Unassembled WGS sequence"/>
</dbReference>
<dbReference type="Pfam" id="PF13181">
    <property type="entry name" value="TPR_8"/>
    <property type="match status" value="1"/>
</dbReference>
<comment type="caution">
    <text evidence="3">The sequence shown here is derived from an EMBL/GenBank/DDBJ whole genome shotgun (WGS) entry which is preliminary data.</text>
</comment>
<dbReference type="PROSITE" id="PS50005">
    <property type="entry name" value="TPR"/>
    <property type="match status" value="1"/>
</dbReference>
<keyword evidence="4" id="KW-1185">Reference proteome</keyword>
<dbReference type="Gene3D" id="1.10.260.40">
    <property type="entry name" value="lambda repressor-like DNA-binding domains"/>
    <property type="match status" value="1"/>
</dbReference>
<dbReference type="InterPro" id="IPR011990">
    <property type="entry name" value="TPR-like_helical_dom_sf"/>
</dbReference>
<proteinExistence type="predicted"/>
<keyword evidence="1" id="KW-0802">TPR repeat</keyword>
<dbReference type="SMART" id="SM00530">
    <property type="entry name" value="HTH_XRE"/>
    <property type="match status" value="1"/>
</dbReference>
<dbReference type="RefSeq" id="WP_069656855.1">
    <property type="nucleotide sequence ID" value="NZ_MIJF01000026.1"/>
</dbReference>
<gene>
    <name evidence="3" type="ORF">BHF71_09265</name>
</gene>
<dbReference type="EMBL" id="MIJF01000026">
    <property type="protein sequence ID" value="OEF99258.1"/>
    <property type="molecule type" value="Genomic_DNA"/>
</dbReference>
<dbReference type="Pfam" id="PF01381">
    <property type="entry name" value="HTH_3"/>
    <property type="match status" value="1"/>
</dbReference>
<evidence type="ECO:0000259" key="2">
    <source>
        <dbReference type="PROSITE" id="PS50943"/>
    </source>
</evidence>
<feature type="repeat" description="TPR" evidence="1">
    <location>
        <begin position="232"/>
        <end position="265"/>
    </location>
</feature>
<dbReference type="AlphaFoldDB" id="A0A1D2YU74"/>
<accession>A0A1D2YU74</accession>
<dbReference type="STRING" id="337097.BHF71_09265"/>
<dbReference type="Gene3D" id="1.25.40.10">
    <property type="entry name" value="Tetratricopeptide repeat domain"/>
    <property type="match status" value="1"/>
</dbReference>
<dbReference type="CDD" id="cd00093">
    <property type="entry name" value="HTH_XRE"/>
    <property type="match status" value="1"/>
</dbReference>
<dbReference type="GO" id="GO:0003677">
    <property type="term" value="F:DNA binding"/>
    <property type="evidence" value="ECO:0007669"/>
    <property type="project" value="InterPro"/>
</dbReference>
<dbReference type="PROSITE" id="PS50943">
    <property type="entry name" value="HTH_CROC1"/>
    <property type="match status" value="1"/>
</dbReference>
<dbReference type="InterPro" id="IPR019734">
    <property type="entry name" value="TPR_rpt"/>
</dbReference>
<evidence type="ECO:0000256" key="1">
    <source>
        <dbReference type="PROSITE-ProRule" id="PRU00339"/>
    </source>
</evidence>
<dbReference type="SUPFAM" id="SSF48452">
    <property type="entry name" value="TPR-like"/>
    <property type="match status" value="1"/>
</dbReference>
<dbReference type="InterPro" id="IPR001387">
    <property type="entry name" value="Cro/C1-type_HTH"/>
</dbReference>
<organism evidence="3 4">
    <name type="scientific">Vulcanibacillus modesticaldus</name>
    <dbReference type="NCBI Taxonomy" id="337097"/>
    <lineage>
        <taxon>Bacteria</taxon>
        <taxon>Bacillati</taxon>
        <taxon>Bacillota</taxon>
        <taxon>Bacilli</taxon>
        <taxon>Bacillales</taxon>
        <taxon>Bacillaceae</taxon>
        <taxon>Vulcanibacillus</taxon>
    </lineage>
</organism>
<dbReference type="SUPFAM" id="SSF47413">
    <property type="entry name" value="lambda repressor-like DNA-binding domains"/>
    <property type="match status" value="1"/>
</dbReference>
<evidence type="ECO:0000313" key="3">
    <source>
        <dbReference type="EMBL" id="OEF99258.1"/>
    </source>
</evidence>